<feature type="domain" description="Peptidase C14 caspase" evidence="4">
    <location>
        <begin position="60"/>
        <end position="307"/>
    </location>
</feature>
<dbReference type="HOGENOM" id="CLU_011935_1_0_1"/>
<dbReference type="SUPFAM" id="SSF52129">
    <property type="entry name" value="Caspase-like"/>
    <property type="match status" value="1"/>
</dbReference>
<dbReference type="InterPro" id="IPR011600">
    <property type="entry name" value="Pept_C14_caspase"/>
</dbReference>
<organism evidence="5 6">
    <name type="scientific">Galerina marginata (strain CBS 339.88)</name>
    <dbReference type="NCBI Taxonomy" id="685588"/>
    <lineage>
        <taxon>Eukaryota</taxon>
        <taxon>Fungi</taxon>
        <taxon>Dikarya</taxon>
        <taxon>Basidiomycota</taxon>
        <taxon>Agaricomycotina</taxon>
        <taxon>Agaricomycetes</taxon>
        <taxon>Agaricomycetidae</taxon>
        <taxon>Agaricales</taxon>
        <taxon>Agaricineae</taxon>
        <taxon>Strophariaceae</taxon>
        <taxon>Galerina</taxon>
    </lineage>
</organism>
<keyword evidence="6" id="KW-1185">Reference proteome</keyword>
<dbReference type="Pfam" id="PF00656">
    <property type="entry name" value="Peptidase_C14"/>
    <property type="match status" value="1"/>
</dbReference>
<dbReference type="AlphaFoldDB" id="A0A067SVK6"/>
<evidence type="ECO:0000256" key="2">
    <source>
        <dbReference type="ARBA" id="ARBA00022703"/>
    </source>
</evidence>
<keyword evidence="2" id="KW-0053">Apoptosis</keyword>
<reference evidence="6" key="1">
    <citation type="journal article" date="2014" name="Proc. Natl. Acad. Sci. U.S.A.">
        <title>Extensive sampling of basidiomycete genomes demonstrates inadequacy of the white-rot/brown-rot paradigm for wood decay fungi.</title>
        <authorList>
            <person name="Riley R."/>
            <person name="Salamov A.A."/>
            <person name="Brown D.W."/>
            <person name="Nagy L.G."/>
            <person name="Floudas D."/>
            <person name="Held B.W."/>
            <person name="Levasseur A."/>
            <person name="Lombard V."/>
            <person name="Morin E."/>
            <person name="Otillar R."/>
            <person name="Lindquist E.A."/>
            <person name="Sun H."/>
            <person name="LaButti K.M."/>
            <person name="Schmutz J."/>
            <person name="Jabbour D."/>
            <person name="Luo H."/>
            <person name="Baker S.E."/>
            <person name="Pisabarro A.G."/>
            <person name="Walton J.D."/>
            <person name="Blanchette R.A."/>
            <person name="Henrissat B."/>
            <person name="Martin F."/>
            <person name="Cullen D."/>
            <person name="Hibbett D.S."/>
            <person name="Grigoriev I.V."/>
        </authorList>
    </citation>
    <scope>NUCLEOTIDE SEQUENCE [LARGE SCALE GENOMIC DNA]</scope>
    <source>
        <strain evidence="6">CBS 339.88</strain>
    </source>
</reference>
<dbReference type="OrthoDB" id="3223806at2759"/>
<sequence>MSSPGRSSNHLSKHSEILRQLKTRPGGMPSWVPGSAQTAQSAATIYSSQTRALNQKLRLFALIIAINTYKSPNFHRLRGAVSDALSFQEYLTGHLKIPQEQTTLLLNENATRSAIVDALVKLAKDSRIAEGDAIIIYYAGHGGETMPVAGWEAGGPGSKIQMLVPYDYCAEQDHEIPGIPDYVIGALIDSIALKKGDNITVILDCCNSASGTRGVNDDVLVRSVELEDDVYNPEIDRETLYNGTRGSKPTARFGQGGSKSHVLIAACGSAEQAIESNGHGNFSRAFLKLLRTISPDKLRYCDILKHMDPISGQNPHCEGANQNRILFNRKVLPASPECYPIRLETNDESPRLILEAGSAHGVTVGAEFTAFLRSDTALRQQTAVVSVERTMAFTSVLRIPPGFTFTEESIAVQTRAGRKEDLRLYVNPGDKFRDLFKVACESTENSQYCLDNITIVGHPNDAHLSARCEKKVIFEMKDERATSFGFKRQFDAVDVDTVASVLGAACHFYRTLNRENNGPGVARCIQVQFYELQGFDGFEFRPDNTLSPIEPDLYRNGVVDLVVDETACAPYGLKITNNSMLDLYAYLFYFDLTDLSIASYYETPAACGNYKPDFPLKKMGGTLTIGYGCGGVTPFSFELSKGQDVDVGFVKLFVSTMAIDLSRFRQDSPFSSTRTMTHWPGRPNEAWDSILISVIQRRKKASENRSKKSK</sequence>
<dbReference type="Gene3D" id="3.40.50.1460">
    <property type="match status" value="1"/>
</dbReference>
<dbReference type="PANTHER" id="PTHR48104:SF30">
    <property type="entry name" value="METACASPASE-1"/>
    <property type="match status" value="1"/>
</dbReference>
<name>A0A067SVK6_GALM3</name>
<protein>
    <recommendedName>
        <fullName evidence="4">Peptidase C14 caspase domain-containing protein</fullName>
    </recommendedName>
</protein>
<dbReference type="InterPro" id="IPR050452">
    <property type="entry name" value="Metacaspase"/>
</dbReference>
<dbReference type="PANTHER" id="PTHR48104">
    <property type="entry name" value="METACASPASE-4"/>
    <property type="match status" value="1"/>
</dbReference>
<dbReference type="GO" id="GO:0006915">
    <property type="term" value="P:apoptotic process"/>
    <property type="evidence" value="ECO:0007669"/>
    <property type="project" value="UniProtKB-KW"/>
</dbReference>
<proteinExistence type="inferred from homology"/>
<comment type="similarity">
    <text evidence="1">Belongs to the peptidase C14B family.</text>
</comment>
<evidence type="ECO:0000256" key="1">
    <source>
        <dbReference type="ARBA" id="ARBA00009005"/>
    </source>
</evidence>
<dbReference type="InterPro" id="IPR029030">
    <property type="entry name" value="Caspase-like_dom_sf"/>
</dbReference>
<dbReference type="GO" id="GO:0006508">
    <property type="term" value="P:proteolysis"/>
    <property type="evidence" value="ECO:0007669"/>
    <property type="project" value="InterPro"/>
</dbReference>
<gene>
    <name evidence="5" type="ORF">GALMADRAFT_141828</name>
</gene>
<dbReference type="GO" id="GO:0005737">
    <property type="term" value="C:cytoplasm"/>
    <property type="evidence" value="ECO:0007669"/>
    <property type="project" value="TreeGrafter"/>
</dbReference>
<evidence type="ECO:0000313" key="5">
    <source>
        <dbReference type="EMBL" id="KDR74092.1"/>
    </source>
</evidence>
<accession>A0A067SVK6</accession>
<keyword evidence="3" id="KW-0378">Hydrolase</keyword>
<evidence type="ECO:0000259" key="4">
    <source>
        <dbReference type="Pfam" id="PF00656"/>
    </source>
</evidence>
<dbReference type="GO" id="GO:0004197">
    <property type="term" value="F:cysteine-type endopeptidase activity"/>
    <property type="evidence" value="ECO:0007669"/>
    <property type="project" value="InterPro"/>
</dbReference>
<evidence type="ECO:0000313" key="6">
    <source>
        <dbReference type="Proteomes" id="UP000027222"/>
    </source>
</evidence>
<keyword evidence="3" id="KW-0645">Protease</keyword>
<keyword evidence="3" id="KW-0788">Thiol protease</keyword>
<dbReference type="EMBL" id="KL142384">
    <property type="protein sequence ID" value="KDR74092.1"/>
    <property type="molecule type" value="Genomic_DNA"/>
</dbReference>
<evidence type="ECO:0000256" key="3">
    <source>
        <dbReference type="ARBA" id="ARBA00022807"/>
    </source>
</evidence>
<dbReference type="Proteomes" id="UP000027222">
    <property type="component" value="Unassembled WGS sequence"/>
</dbReference>